<name>D8LEY0_ECTSI</name>
<sequence>MVRRRSWGGGLLPTGGRAWRAGALCCLYGLLLLGRFVEANDINHKYHDGESVIVWVNTVGPWNNPQESYPYYRLPFCVPGLVDGTKQKRPSGLGELLAGNELRNSGMDVKFKVPLPKTALCTQLLDQTSAAQFRNAVEQKYLANIYIDDLPIYGPVGSYIDDLPIHGPEGREKEPGIYVNQRYTILYNGNRIIRVMFELDTPVVAWVETDVPFDKRFDHYLDPKFFKHRIHWFSIINSFMMVIFLCGLVALILVKTLKNDFAKYSPDDDDLEGPDAGIGEDSGWKQVHGDVFRAPKHLMLFSALFGTGCQLAVLVLLVILFAIAGPLHGDVYEERGEMVTTFIVCYALTTLISGTCTIPARIACAPGRTRE</sequence>
<comment type="subcellular location">
    <subcellularLocation>
        <location evidence="1">Membrane</location>
        <topology evidence="1">Multi-pass membrane protein</topology>
    </subcellularLocation>
</comment>
<accession>D8LEY0</accession>
<dbReference type="EMBL" id="FN649736">
    <property type="protein sequence ID" value="CBN79800.1"/>
    <property type="molecule type" value="Genomic_DNA"/>
</dbReference>
<dbReference type="eggNOG" id="KOG1277">
    <property type="taxonomic scope" value="Eukaryota"/>
</dbReference>
<dbReference type="PANTHER" id="PTHR10766">
    <property type="entry name" value="TRANSMEMBRANE 9 SUPERFAMILY PROTEIN"/>
    <property type="match status" value="1"/>
</dbReference>
<feature type="transmembrane region" description="Helical" evidence="7">
    <location>
        <begin position="339"/>
        <end position="360"/>
    </location>
</feature>
<dbReference type="AlphaFoldDB" id="D8LEY0"/>
<feature type="transmembrane region" description="Helical" evidence="7">
    <location>
        <begin position="232"/>
        <end position="254"/>
    </location>
</feature>
<evidence type="ECO:0000256" key="7">
    <source>
        <dbReference type="RuleBase" id="RU363079"/>
    </source>
</evidence>
<comment type="similarity">
    <text evidence="2 7">Belongs to the nonaspanin (TM9SF) (TC 9.A.2) family.</text>
</comment>
<evidence type="ECO:0000313" key="9">
    <source>
        <dbReference type="Proteomes" id="UP000002630"/>
    </source>
</evidence>
<dbReference type="GO" id="GO:0072657">
    <property type="term" value="P:protein localization to membrane"/>
    <property type="evidence" value="ECO:0007669"/>
    <property type="project" value="TreeGrafter"/>
</dbReference>
<dbReference type="EMBL" id="FN648000">
    <property type="protein sequence ID" value="CBN79800.1"/>
    <property type="molecule type" value="Genomic_DNA"/>
</dbReference>
<dbReference type="STRING" id="2880.D8LEY0"/>
<dbReference type="Proteomes" id="UP000002630">
    <property type="component" value="Linkage Group LG11"/>
</dbReference>
<dbReference type="InterPro" id="IPR004240">
    <property type="entry name" value="EMP70"/>
</dbReference>
<keyword evidence="6 7" id="KW-0472">Membrane</keyword>
<keyword evidence="4" id="KW-0732">Signal</keyword>
<evidence type="ECO:0000256" key="4">
    <source>
        <dbReference type="ARBA" id="ARBA00022729"/>
    </source>
</evidence>
<dbReference type="OrthoDB" id="1666796at2759"/>
<keyword evidence="9" id="KW-1185">Reference proteome</keyword>
<dbReference type="Pfam" id="PF02990">
    <property type="entry name" value="EMP70"/>
    <property type="match status" value="1"/>
</dbReference>
<proteinExistence type="inferred from homology"/>
<keyword evidence="5 7" id="KW-1133">Transmembrane helix</keyword>
<dbReference type="GO" id="GO:0016020">
    <property type="term" value="C:membrane"/>
    <property type="evidence" value="ECO:0007669"/>
    <property type="project" value="UniProtKB-SubCell"/>
</dbReference>
<feature type="transmembrane region" description="Helical" evidence="7">
    <location>
        <begin position="298"/>
        <end position="327"/>
    </location>
</feature>
<reference evidence="8 9" key="1">
    <citation type="journal article" date="2010" name="Nature">
        <title>The Ectocarpus genome and the independent evolution of multicellularity in brown algae.</title>
        <authorList>
            <person name="Cock J.M."/>
            <person name="Sterck L."/>
            <person name="Rouze P."/>
            <person name="Scornet D."/>
            <person name="Allen A.E."/>
            <person name="Amoutzias G."/>
            <person name="Anthouard V."/>
            <person name="Artiguenave F."/>
            <person name="Aury J.M."/>
            <person name="Badger J.H."/>
            <person name="Beszteri B."/>
            <person name="Billiau K."/>
            <person name="Bonnet E."/>
            <person name="Bothwell J.H."/>
            <person name="Bowler C."/>
            <person name="Boyen C."/>
            <person name="Brownlee C."/>
            <person name="Carrano C.J."/>
            <person name="Charrier B."/>
            <person name="Cho G.Y."/>
            <person name="Coelho S.M."/>
            <person name="Collen J."/>
            <person name="Corre E."/>
            <person name="Da Silva C."/>
            <person name="Delage L."/>
            <person name="Delaroque N."/>
            <person name="Dittami S.M."/>
            <person name="Doulbeau S."/>
            <person name="Elias M."/>
            <person name="Farnham G."/>
            <person name="Gachon C.M."/>
            <person name="Gschloessl B."/>
            <person name="Heesch S."/>
            <person name="Jabbari K."/>
            <person name="Jubin C."/>
            <person name="Kawai H."/>
            <person name="Kimura K."/>
            <person name="Kloareg B."/>
            <person name="Kupper F.C."/>
            <person name="Lang D."/>
            <person name="Le Bail A."/>
            <person name="Leblanc C."/>
            <person name="Lerouge P."/>
            <person name="Lohr M."/>
            <person name="Lopez P.J."/>
            <person name="Martens C."/>
            <person name="Maumus F."/>
            <person name="Michel G."/>
            <person name="Miranda-Saavedra D."/>
            <person name="Morales J."/>
            <person name="Moreau H."/>
            <person name="Motomura T."/>
            <person name="Nagasato C."/>
            <person name="Napoli C.A."/>
            <person name="Nelson D.R."/>
            <person name="Nyvall-Collen P."/>
            <person name="Peters A.F."/>
            <person name="Pommier C."/>
            <person name="Potin P."/>
            <person name="Poulain J."/>
            <person name="Quesneville H."/>
            <person name="Read B."/>
            <person name="Rensing S.A."/>
            <person name="Ritter A."/>
            <person name="Rousvoal S."/>
            <person name="Samanta M."/>
            <person name="Samson G."/>
            <person name="Schroeder D.C."/>
            <person name="Segurens B."/>
            <person name="Strittmatter M."/>
            <person name="Tonon T."/>
            <person name="Tregear J.W."/>
            <person name="Valentin K."/>
            <person name="von Dassow P."/>
            <person name="Yamagishi T."/>
            <person name="Van de Peer Y."/>
            <person name="Wincker P."/>
        </authorList>
    </citation>
    <scope>NUCLEOTIDE SEQUENCE [LARGE SCALE GENOMIC DNA]</scope>
    <source>
        <strain evidence="9">Ec32 / CCAP1310/4</strain>
    </source>
</reference>
<evidence type="ECO:0000256" key="1">
    <source>
        <dbReference type="ARBA" id="ARBA00004141"/>
    </source>
</evidence>
<organism evidence="8 9">
    <name type="scientific">Ectocarpus siliculosus</name>
    <name type="common">Brown alga</name>
    <name type="synonym">Conferva siliculosa</name>
    <dbReference type="NCBI Taxonomy" id="2880"/>
    <lineage>
        <taxon>Eukaryota</taxon>
        <taxon>Sar</taxon>
        <taxon>Stramenopiles</taxon>
        <taxon>Ochrophyta</taxon>
        <taxon>PX clade</taxon>
        <taxon>Phaeophyceae</taxon>
        <taxon>Ectocarpales</taxon>
        <taxon>Ectocarpaceae</taxon>
        <taxon>Ectocarpus</taxon>
    </lineage>
</organism>
<evidence type="ECO:0000256" key="3">
    <source>
        <dbReference type="ARBA" id="ARBA00022692"/>
    </source>
</evidence>
<comment type="caution">
    <text evidence="7">Lacks conserved residue(s) required for the propagation of feature annotation.</text>
</comment>
<dbReference type="OMA" id="MINSAHH"/>
<dbReference type="InParanoid" id="D8LEY0"/>
<evidence type="ECO:0000256" key="5">
    <source>
        <dbReference type="ARBA" id="ARBA00022989"/>
    </source>
</evidence>
<gene>
    <name evidence="8" type="ORF">Esi_0014_0135</name>
</gene>
<keyword evidence="3 7" id="KW-0812">Transmembrane</keyword>
<evidence type="ECO:0000256" key="6">
    <source>
        <dbReference type="ARBA" id="ARBA00023136"/>
    </source>
</evidence>
<evidence type="ECO:0000313" key="8">
    <source>
        <dbReference type="EMBL" id="CBN79800.1"/>
    </source>
</evidence>
<evidence type="ECO:0000256" key="2">
    <source>
        <dbReference type="ARBA" id="ARBA00005227"/>
    </source>
</evidence>
<dbReference type="PANTHER" id="PTHR10766:SF41">
    <property type="entry name" value="TRANSMEMBRANE 9 SUPERFAMILY MEMBER 3"/>
    <property type="match status" value="1"/>
</dbReference>
<protein>
    <recommendedName>
        <fullName evidence="7">Transmembrane 9 superfamily member</fullName>
    </recommendedName>
</protein>